<evidence type="ECO:0000313" key="3">
    <source>
        <dbReference type="Proteomes" id="UP000887565"/>
    </source>
</evidence>
<dbReference type="Pfam" id="PF02893">
    <property type="entry name" value="GRAM"/>
    <property type="match status" value="1"/>
</dbReference>
<evidence type="ECO:0000256" key="1">
    <source>
        <dbReference type="SAM" id="MobiDB-lite"/>
    </source>
</evidence>
<dbReference type="GO" id="GO:0032366">
    <property type="term" value="P:intracellular sterol transport"/>
    <property type="evidence" value="ECO:0007669"/>
    <property type="project" value="TreeGrafter"/>
</dbReference>
<dbReference type="SMART" id="SM00568">
    <property type="entry name" value="GRAM"/>
    <property type="match status" value="1"/>
</dbReference>
<organism evidence="3 4">
    <name type="scientific">Romanomermis culicivorax</name>
    <name type="common">Nematode worm</name>
    <dbReference type="NCBI Taxonomy" id="13658"/>
    <lineage>
        <taxon>Eukaryota</taxon>
        <taxon>Metazoa</taxon>
        <taxon>Ecdysozoa</taxon>
        <taxon>Nematoda</taxon>
        <taxon>Enoplea</taxon>
        <taxon>Dorylaimia</taxon>
        <taxon>Mermithida</taxon>
        <taxon>Mermithoidea</taxon>
        <taxon>Mermithidae</taxon>
        <taxon>Romanomermis</taxon>
    </lineage>
</organism>
<feature type="compositionally biased region" description="Polar residues" evidence="1">
    <location>
        <begin position="166"/>
        <end position="180"/>
    </location>
</feature>
<reference evidence="4" key="1">
    <citation type="submission" date="2022-11" db="UniProtKB">
        <authorList>
            <consortium name="WormBaseParasite"/>
        </authorList>
    </citation>
    <scope>IDENTIFICATION</scope>
</reference>
<dbReference type="GO" id="GO:0005789">
    <property type="term" value="C:endoplasmic reticulum membrane"/>
    <property type="evidence" value="ECO:0007669"/>
    <property type="project" value="TreeGrafter"/>
</dbReference>
<dbReference type="PANTHER" id="PTHR23319:SF13">
    <property type="entry name" value="GRAM DOMAIN-CONTAINING PROTEIN"/>
    <property type="match status" value="1"/>
</dbReference>
<keyword evidence="3" id="KW-1185">Reference proteome</keyword>
<dbReference type="Proteomes" id="UP000887565">
    <property type="component" value="Unplaced"/>
</dbReference>
<proteinExistence type="predicted"/>
<dbReference type="GO" id="GO:0140268">
    <property type="term" value="C:endoplasmic reticulum-plasma membrane contact site"/>
    <property type="evidence" value="ECO:0007669"/>
    <property type="project" value="TreeGrafter"/>
</dbReference>
<name>A0A915JH04_ROMCU</name>
<dbReference type="GO" id="GO:0005886">
    <property type="term" value="C:plasma membrane"/>
    <property type="evidence" value="ECO:0007669"/>
    <property type="project" value="TreeGrafter"/>
</dbReference>
<evidence type="ECO:0000313" key="4">
    <source>
        <dbReference type="WBParaSite" id="nRc.2.0.1.t25313-RA"/>
    </source>
</evidence>
<dbReference type="CDD" id="cd13220">
    <property type="entry name" value="PH-GRAM_GRAMDC"/>
    <property type="match status" value="1"/>
</dbReference>
<dbReference type="GO" id="GO:0032934">
    <property type="term" value="F:sterol binding"/>
    <property type="evidence" value="ECO:0007669"/>
    <property type="project" value="TreeGrafter"/>
</dbReference>
<feature type="region of interest" description="Disordered" evidence="1">
    <location>
        <begin position="211"/>
        <end position="231"/>
    </location>
</feature>
<dbReference type="InterPro" id="IPR051482">
    <property type="entry name" value="Cholesterol_transport"/>
</dbReference>
<dbReference type="InterPro" id="IPR004182">
    <property type="entry name" value="GRAM"/>
</dbReference>
<accession>A0A915JH04</accession>
<dbReference type="WBParaSite" id="nRc.2.0.1.t25313-RA">
    <property type="protein sequence ID" value="nRc.2.0.1.t25313-RA"/>
    <property type="gene ID" value="nRc.2.0.1.g25313"/>
</dbReference>
<evidence type="ECO:0000259" key="2">
    <source>
        <dbReference type="SMART" id="SM00568"/>
    </source>
</evidence>
<protein>
    <submittedName>
        <fullName evidence="4">GRAM domain-containing protein</fullName>
    </submittedName>
</protein>
<dbReference type="AlphaFoldDB" id="A0A915JH04"/>
<dbReference type="PANTHER" id="PTHR23319">
    <property type="entry name" value="GRAM DOMAIN CONTAINING 1B, ISOFORM E"/>
    <property type="match status" value="1"/>
</dbReference>
<dbReference type="GO" id="GO:0120015">
    <property type="term" value="F:sterol transfer activity"/>
    <property type="evidence" value="ECO:0007669"/>
    <property type="project" value="TreeGrafter"/>
</dbReference>
<dbReference type="InterPro" id="IPR011993">
    <property type="entry name" value="PH-like_dom_sf"/>
</dbReference>
<dbReference type="Gene3D" id="2.30.29.30">
    <property type="entry name" value="Pleckstrin-homology domain (PH domain)/Phosphotyrosine-binding domain (PTB)"/>
    <property type="match status" value="1"/>
</dbReference>
<sequence length="259" mass="28578">MAASKVEAQISKPPRQKEIIADLKTRKTHRERRFHRLFRNVPTTEILLNRFSCAFVSDIGLLLQGHMYVSNDWICFHSNIFGIEKIIEIPVHSISAVCKARTAKIIPNAVCIKTKGGKQYFFGSLLSRDTTHHLLNTVLNRFQEVQIDDPSSGPGIGGPITVNDDFVNNNSTDNSYNSGGDNLENGGASSSHGQAQLNSLDSVTDVLLENSLQSSSSGESSDEDVFGNNDDRTKNAVKAENRCPTKVKIPAVKRTCRNY</sequence>
<feature type="region of interest" description="Disordered" evidence="1">
    <location>
        <begin position="149"/>
        <end position="195"/>
    </location>
</feature>
<feature type="domain" description="GRAM" evidence="2">
    <location>
        <begin position="32"/>
        <end position="101"/>
    </location>
</feature>